<dbReference type="InterPro" id="IPR002035">
    <property type="entry name" value="VWF_A"/>
</dbReference>
<accession>A0A7C6EDJ4</accession>
<sequence>MEAYRRFLLPEVIAKLRRIDLKARLVVEGFLTGLHRSPFKGFSVEFAEYRQYMPGDELKRIDWKVYAKTDRFYIREYQEETNLRAYLLLDTSGSMSYASDKISKLEYASYLAASLAYLLLKQKDSVGLVPFDTKIKKYIPPRQSGAHLSVLLATLDKIQPGGETDLAQTFHQLAEKIYRRGLVIILSDLFDAKEKVLKALRHFRHRKHEVLVFQILDRNEIDFAFSAPLVLKDLETAKELTIDPRPIRKEYQKTFEDFFNDFRRRCRESRIDYHLITTDMPFDRALFAYLAKRTRLG</sequence>
<feature type="domain" description="VWFA" evidence="1">
    <location>
        <begin position="82"/>
        <end position="255"/>
    </location>
</feature>
<dbReference type="InterPro" id="IPR002881">
    <property type="entry name" value="DUF58"/>
</dbReference>
<dbReference type="AlphaFoldDB" id="A0A7C6EDJ4"/>
<proteinExistence type="predicted"/>
<evidence type="ECO:0000313" key="2">
    <source>
        <dbReference type="EMBL" id="HHS52701.1"/>
    </source>
</evidence>
<dbReference type="InterPro" id="IPR036465">
    <property type="entry name" value="vWFA_dom_sf"/>
</dbReference>
<organism evidence="2">
    <name type="scientific">candidate division WOR-3 bacterium</name>
    <dbReference type="NCBI Taxonomy" id="2052148"/>
    <lineage>
        <taxon>Bacteria</taxon>
        <taxon>Bacteria division WOR-3</taxon>
    </lineage>
</organism>
<dbReference type="SMART" id="SM00327">
    <property type="entry name" value="VWA"/>
    <property type="match status" value="1"/>
</dbReference>
<dbReference type="EMBL" id="DTLI01000178">
    <property type="protein sequence ID" value="HHS52701.1"/>
    <property type="molecule type" value="Genomic_DNA"/>
</dbReference>
<reference evidence="2" key="1">
    <citation type="journal article" date="2020" name="mSystems">
        <title>Genome- and Community-Level Interaction Insights into Carbon Utilization and Element Cycling Functions of Hydrothermarchaeota in Hydrothermal Sediment.</title>
        <authorList>
            <person name="Zhou Z."/>
            <person name="Liu Y."/>
            <person name="Xu W."/>
            <person name="Pan J."/>
            <person name="Luo Z.H."/>
            <person name="Li M."/>
        </authorList>
    </citation>
    <scope>NUCLEOTIDE SEQUENCE [LARGE SCALE GENOMIC DNA]</scope>
    <source>
        <strain evidence="2">SpSt-876</strain>
    </source>
</reference>
<gene>
    <name evidence="2" type="ORF">ENW73_07555</name>
</gene>
<name>A0A7C6EDJ4_UNCW3</name>
<dbReference type="PANTHER" id="PTHR33608">
    <property type="entry name" value="BLL2464 PROTEIN"/>
    <property type="match status" value="1"/>
</dbReference>
<dbReference type="CDD" id="cd00198">
    <property type="entry name" value="vWFA"/>
    <property type="match status" value="1"/>
</dbReference>
<dbReference type="Gene3D" id="3.40.50.410">
    <property type="entry name" value="von Willebrand factor, type A domain"/>
    <property type="match status" value="1"/>
</dbReference>
<protein>
    <submittedName>
        <fullName evidence="2">DUF58 domain-containing protein</fullName>
    </submittedName>
</protein>
<comment type="caution">
    <text evidence="2">The sequence shown here is derived from an EMBL/GenBank/DDBJ whole genome shotgun (WGS) entry which is preliminary data.</text>
</comment>
<dbReference type="PANTHER" id="PTHR33608:SF7">
    <property type="entry name" value="DUF58 DOMAIN-CONTAINING PROTEIN"/>
    <property type="match status" value="1"/>
</dbReference>
<dbReference type="Pfam" id="PF01882">
    <property type="entry name" value="DUF58"/>
    <property type="match status" value="1"/>
</dbReference>
<evidence type="ECO:0000259" key="1">
    <source>
        <dbReference type="SMART" id="SM00327"/>
    </source>
</evidence>
<dbReference type="SUPFAM" id="SSF53300">
    <property type="entry name" value="vWA-like"/>
    <property type="match status" value="1"/>
</dbReference>